<sequence>MVKKSVKFYVSEKEMERLKVLAEMRFMTIPGYVKLTALGVQVRQPKEIFLNDLNLEEEDKSVLKEILERKQGNGYISYDRGFNERLEQLAIRLLGEEE</sequence>
<dbReference type="RefSeq" id="WP_000239592.1">
    <property type="nucleotide sequence ID" value="NZ_JARLEM010000020.1"/>
</dbReference>
<protein>
    <submittedName>
        <fullName evidence="1">Uncharacterized protein</fullName>
    </submittedName>
</protein>
<dbReference type="PATRIC" id="fig|1392.242.peg.4994"/>
<gene>
    <name evidence="1" type="ORF">ABW01_29360</name>
</gene>
<comment type="caution">
    <text evidence="1">The sequence shown here is derived from an EMBL/GenBank/DDBJ whole genome shotgun (WGS) entry which is preliminary data.</text>
</comment>
<accession>A0A0J1HJQ4</accession>
<dbReference type="EMBL" id="LDPG01000045">
    <property type="protein sequence ID" value="KLV13982.1"/>
    <property type="molecule type" value="Genomic_DNA"/>
</dbReference>
<organism evidence="1 2">
    <name type="scientific">Bacillus anthracis</name>
    <name type="common">anthrax bacterium</name>
    <dbReference type="NCBI Taxonomy" id="1392"/>
    <lineage>
        <taxon>Bacteria</taxon>
        <taxon>Bacillati</taxon>
        <taxon>Bacillota</taxon>
        <taxon>Bacilli</taxon>
        <taxon>Bacillales</taxon>
        <taxon>Bacillaceae</taxon>
        <taxon>Bacillus</taxon>
        <taxon>Bacillus cereus group</taxon>
    </lineage>
</organism>
<reference evidence="1 2" key="1">
    <citation type="submission" date="2015-05" db="EMBL/GenBank/DDBJ databases">
        <title>Whole genome sequence and identification of bacterial endophytes from Costus igneus.</title>
        <authorList>
            <person name="Lee Y.P."/>
            <person name="Gan H.M."/>
            <person name="Eng W."/>
            <person name="Wheatley M.S."/>
            <person name="Caraballo A."/>
            <person name="Polter S."/>
            <person name="Savka M.A."/>
            <person name="Hudson A.O."/>
        </authorList>
    </citation>
    <scope>NUCLEOTIDE SEQUENCE [LARGE SCALE GENOMIC DNA]</scope>
    <source>
        <strain evidence="1 2">RIT375</strain>
    </source>
</reference>
<proteinExistence type="predicted"/>
<dbReference type="Proteomes" id="UP000035904">
    <property type="component" value="Unassembled WGS sequence"/>
</dbReference>
<name>A0A0J1HJQ4_BACAN</name>
<dbReference type="AlphaFoldDB" id="A0A0J1HJQ4"/>
<evidence type="ECO:0000313" key="1">
    <source>
        <dbReference type="EMBL" id="KLV13982.1"/>
    </source>
</evidence>
<evidence type="ECO:0000313" key="2">
    <source>
        <dbReference type="Proteomes" id="UP000035904"/>
    </source>
</evidence>